<evidence type="ECO:0000256" key="1">
    <source>
        <dbReference type="SAM" id="MobiDB-lite"/>
    </source>
</evidence>
<protein>
    <recommendedName>
        <fullName evidence="4">DUF2613 family protein</fullName>
    </recommendedName>
</protein>
<dbReference type="RefSeq" id="WP_345529972.1">
    <property type="nucleotide sequence ID" value="NZ_BAABKN010000036.1"/>
</dbReference>
<sequence>MQTILIGGISLLVGGGMAGAAIFGVVDSQTQAPSKSPASVTNPVLNYGETQ</sequence>
<evidence type="ECO:0000313" key="2">
    <source>
        <dbReference type="EMBL" id="GAA4759065.1"/>
    </source>
</evidence>
<organism evidence="2 3">
    <name type="scientific">Nocardioides endophyticus</name>
    <dbReference type="NCBI Taxonomy" id="1353775"/>
    <lineage>
        <taxon>Bacteria</taxon>
        <taxon>Bacillati</taxon>
        <taxon>Actinomycetota</taxon>
        <taxon>Actinomycetes</taxon>
        <taxon>Propionibacteriales</taxon>
        <taxon>Nocardioidaceae</taxon>
        <taxon>Nocardioides</taxon>
    </lineage>
</organism>
<dbReference type="Proteomes" id="UP001499882">
    <property type="component" value="Unassembled WGS sequence"/>
</dbReference>
<name>A0ABP8ZL35_9ACTN</name>
<feature type="region of interest" description="Disordered" evidence="1">
    <location>
        <begin position="30"/>
        <end position="51"/>
    </location>
</feature>
<gene>
    <name evidence="2" type="ORF">GCM10023350_51320</name>
</gene>
<dbReference type="EMBL" id="BAABKN010000036">
    <property type="protein sequence ID" value="GAA4759065.1"/>
    <property type="molecule type" value="Genomic_DNA"/>
</dbReference>
<proteinExistence type="predicted"/>
<comment type="caution">
    <text evidence="2">The sequence shown here is derived from an EMBL/GenBank/DDBJ whole genome shotgun (WGS) entry which is preliminary data.</text>
</comment>
<keyword evidence="3" id="KW-1185">Reference proteome</keyword>
<evidence type="ECO:0008006" key="4">
    <source>
        <dbReference type="Google" id="ProtNLM"/>
    </source>
</evidence>
<evidence type="ECO:0000313" key="3">
    <source>
        <dbReference type="Proteomes" id="UP001499882"/>
    </source>
</evidence>
<accession>A0ABP8ZL35</accession>
<reference evidence="3" key="1">
    <citation type="journal article" date="2019" name="Int. J. Syst. Evol. Microbiol.">
        <title>The Global Catalogue of Microorganisms (GCM) 10K type strain sequencing project: providing services to taxonomists for standard genome sequencing and annotation.</title>
        <authorList>
            <consortium name="The Broad Institute Genomics Platform"/>
            <consortium name="The Broad Institute Genome Sequencing Center for Infectious Disease"/>
            <person name="Wu L."/>
            <person name="Ma J."/>
        </authorList>
    </citation>
    <scope>NUCLEOTIDE SEQUENCE [LARGE SCALE GENOMIC DNA]</scope>
    <source>
        <strain evidence="3">JCM 18532</strain>
    </source>
</reference>